<reference evidence="3 4" key="1">
    <citation type="journal article" date="2012" name="Genet. Mol. Biol.">
        <title>Analysis of 16S rRNA and mxaF genes revealing insights into Methylobacterium niche-specific plant association.</title>
        <authorList>
            <person name="Dourado M.N."/>
            <person name="Andreote F.D."/>
            <person name="Dini-Andreote F."/>
            <person name="Conti R."/>
            <person name="Araujo J.M."/>
            <person name="Araujo W.L."/>
        </authorList>
    </citation>
    <scope>NUCLEOTIDE SEQUENCE [LARGE SCALE GENOMIC DNA]</scope>
    <source>
        <strain evidence="3 4">SR1.6/6</strain>
    </source>
</reference>
<name>A0A6B9FLQ2_9HYPH</name>
<dbReference type="InterPro" id="IPR001455">
    <property type="entry name" value="TusA-like"/>
</dbReference>
<comment type="similarity">
    <text evidence="1">Belongs to the sulfur carrier protein TusA family.</text>
</comment>
<dbReference type="CDD" id="cd00291">
    <property type="entry name" value="SirA_YedF_YeeD"/>
    <property type="match status" value="1"/>
</dbReference>
<accession>A0A6B9FLQ2</accession>
<dbReference type="Proteomes" id="UP000012488">
    <property type="component" value="Chromosome"/>
</dbReference>
<dbReference type="OrthoDB" id="9797551at2"/>
<dbReference type="Pfam" id="PF01206">
    <property type="entry name" value="TusA"/>
    <property type="match status" value="1"/>
</dbReference>
<dbReference type="SUPFAM" id="SSF64307">
    <property type="entry name" value="SirA-like"/>
    <property type="match status" value="1"/>
</dbReference>
<dbReference type="PANTHER" id="PTHR33279">
    <property type="entry name" value="SULFUR CARRIER PROTEIN YEDF-RELATED"/>
    <property type="match status" value="1"/>
</dbReference>
<dbReference type="AlphaFoldDB" id="A0A6B9FLQ2"/>
<evidence type="ECO:0000313" key="3">
    <source>
        <dbReference type="EMBL" id="QGY02646.1"/>
    </source>
</evidence>
<dbReference type="GO" id="GO:0016740">
    <property type="term" value="F:transferase activity"/>
    <property type="evidence" value="ECO:0007669"/>
    <property type="project" value="UniProtKB-KW"/>
</dbReference>
<dbReference type="EMBL" id="CP043538">
    <property type="protein sequence ID" value="QGY02646.1"/>
    <property type="molecule type" value="Genomic_DNA"/>
</dbReference>
<sequence length="85" mass="9263">MVADDPDSVDLDLSGLKCPLPVLRARKALRRLPAGRTLVVTCTDPMAMIDIPNLVREEGARLDGAERSGDRLRFRITASAKPPHS</sequence>
<protein>
    <submittedName>
        <fullName evidence="3">Sulfurtransferase TusA family protein</fullName>
    </submittedName>
</protein>
<dbReference type="KEGG" id="mmes:MMSR116_12740"/>
<evidence type="ECO:0000313" key="4">
    <source>
        <dbReference type="Proteomes" id="UP000012488"/>
    </source>
</evidence>
<dbReference type="PROSITE" id="PS01148">
    <property type="entry name" value="UPF0033"/>
    <property type="match status" value="1"/>
</dbReference>
<proteinExistence type="inferred from homology"/>
<reference evidence="3 4" key="2">
    <citation type="journal article" date="2013" name="Genome Announc.">
        <title>Draft Genome Sequence of Methylobacterium mesophilicum Strain SR1.6/6, Isolated from Citrus sinensis.</title>
        <authorList>
            <person name="Marinho Almeida D."/>
            <person name="Dini-Andreote F."/>
            <person name="Camargo Neves A.A."/>
            <person name="Juca Ramos R.T."/>
            <person name="Andreote F.D."/>
            <person name="Carneiro A.R."/>
            <person name="Oliveira de Souza Lima A."/>
            <person name="Caracciolo Gomes de Sa P.H."/>
            <person name="Ribeiro Barbosa M.S."/>
            <person name="Araujo W.L."/>
            <person name="Silva A."/>
        </authorList>
    </citation>
    <scope>NUCLEOTIDE SEQUENCE [LARGE SCALE GENOMIC DNA]</scope>
    <source>
        <strain evidence="3 4">SR1.6/6</strain>
    </source>
</reference>
<keyword evidence="3" id="KW-0808">Transferase</keyword>
<evidence type="ECO:0000256" key="1">
    <source>
        <dbReference type="ARBA" id="ARBA00008984"/>
    </source>
</evidence>
<organism evidence="3 4">
    <name type="scientific">Methylobacterium mesophilicum SR1.6/6</name>
    <dbReference type="NCBI Taxonomy" id="908290"/>
    <lineage>
        <taxon>Bacteria</taxon>
        <taxon>Pseudomonadati</taxon>
        <taxon>Pseudomonadota</taxon>
        <taxon>Alphaproteobacteria</taxon>
        <taxon>Hyphomicrobiales</taxon>
        <taxon>Methylobacteriaceae</taxon>
        <taxon>Methylobacterium</taxon>
    </lineage>
</organism>
<gene>
    <name evidence="3" type="ORF">MMSR116_12740</name>
</gene>
<dbReference type="PANTHER" id="PTHR33279:SF6">
    <property type="entry name" value="SULFUR CARRIER PROTEIN YEDF-RELATED"/>
    <property type="match status" value="1"/>
</dbReference>
<dbReference type="InterPro" id="IPR036868">
    <property type="entry name" value="TusA-like_sf"/>
</dbReference>
<feature type="domain" description="UPF0033" evidence="2">
    <location>
        <begin position="11"/>
        <end position="35"/>
    </location>
</feature>
<evidence type="ECO:0000259" key="2">
    <source>
        <dbReference type="PROSITE" id="PS01148"/>
    </source>
</evidence>
<dbReference type="Gene3D" id="3.30.110.40">
    <property type="entry name" value="TusA-like domain"/>
    <property type="match status" value="1"/>
</dbReference>